<evidence type="ECO:0000313" key="2">
    <source>
        <dbReference type="EMBL" id="KAF0707256.1"/>
    </source>
</evidence>
<reference evidence="2 3" key="1">
    <citation type="submission" date="2019-06" db="EMBL/GenBank/DDBJ databases">
        <title>Genomics analysis of Aphanomyces spp. identifies a new class of oomycete effector associated with host adaptation.</title>
        <authorList>
            <person name="Gaulin E."/>
        </authorList>
    </citation>
    <scope>NUCLEOTIDE SEQUENCE [LARGE SCALE GENOMIC DNA]</scope>
    <source>
        <strain evidence="2 3">E</strain>
    </source>
</reference>
<gene>
    <name evidence="2" type="ORF">AaE_013697</name>
</gene>
<evidence type="ECO:0000259" key="1">
    <source>
        <dbReference type="Pfam" id="PF10551"/>
    </source>
</evidence>
<proteinExistence type="predicted"/>
<dbReference type="InterPro" id="IPR018289">
    <property type="entry name" value="MULE_transposase_dom"/>
</dbReference>
<sequence length="548" mass="63585">MLHDLRSWIGEDPKRKPKTLFKMLRIHYQSGNYGDAACPTLGQVQQSINYVRTKELHHKSTVPAVEDALQHWVLPTAQEDQEIHHPFVFGVEKVDGKPRVGNDGLQSFRVGIDSDTCNDIVYDNNVMHSYSYIGFTTLDVMDRYKTTCEDNPCRKILCHVDTTFSNNKSGYPVFVFGYSDMAGSFHVLCICITSQRTHDDVAWLLKSLKKEFQDQLDFAWEPRLLMGDADKAQYLGMTTAMDQQLPEIEYLMCFYHVIKKCYERRTELTNEEWRDVMKHLAILRSSTQYAVSFDIYLLHMSASRVDLGDLMAVVHDKWATSRGLRKFQRYFFSQWLPYNRAYGGTDDVRFWKWQVYHSPPGSSYTNNPTEHFNCELKDSIGRTKLHVPHLMQEIVKVLKFESELEKPWANKQTVSIRMKNHFNRLQSRGALTVRAVPRQVPERWLVRHESQVMDPGDHHDIGMHVPLPHGRAPLSRNLALFELHEQPASGWIVVSNPRPNCLAVRLSALDSWRHLQPCAGRIQRSRDQTSRDEYTATATDKPYETCRC</sequence>
<dbReference type="Pfam" id="PF10551">
    <property type="entry name" value="MULE"/>
    <property type="match status" value="1"/>
</dbReference>
<organism evidence="2 3">
    <name type="scientific">Aphanomyces astaci</name>
    <name type="common">Crayfish plague agent</name>
    <dbReference type="NCBI Taxonomy" id="112090"/>
    <lineage>
        <taxon>Eukaryota</taxon>
        <taxon>Sar</taxon>
        <taxon>Stramenopiles</taxon>
        <taxon>Oomycota</taxon>
        <taxon>Saprolegniomycetes</taxon>
        <taxon>Saprolegniales</taxon>
        <taxon>Verrucalvaceae</taxon>
        <taxon>Aphanomyces</taxon>
    </lineage>
</organism>
<dbReference type="VEuPathDB" id="FungiDB:H257_10203"/>
<evidence type="ECO:0000313" key="3">
    <source>
        <dbReference type="Proteomes" id="UP000469452"/>
    </source>
</evidence>
<dbReference type="VEuPathDB" id="FungiDB:H257_16002"/>
<comment type="caution">
    <text evidence="2">The sequence shown here is derived from an EMBL/GenBank/DDBJ whole genome shotgun (WGS) entry which is preliminary data.</text>
</comment>
<accession>A0A6A4ZH20</accession>
<name>A0A6A4ZH20_APHAT</name>
<dbReference type="AlphaFoldDB" id="A0A6A4ZH20"/>
<protein>
    <recommendedName>
        <fullName evidence="1">MULE transposase domain-containing protein</fullName>
    </recommendedName>
</protein>
<feature type="domain" description="MULE transposase" evidence="1">
    <location>
        <begin position="158"/>
        <end position="260"/>
    </location>
</feature>
<dbReference type="Proteomes" id="UP000469452">
    <property type="component" value="Unassembled WGS sequence"/>
</dbReference>
<dbReference type="EMBL" id="VJMI01019479">
    <property type="protein sequence ID" value="KAF0707256.1"/>
    <property type="molecule type" value="Genomic_DNA"/>
</dbReference>